<dbReference type="OrthoDB" id="9808814at2"/>
<keyword evidence="2" id="KW-0560">Oxidoreductase</keyword>
<dbReference type="PIRSF" id="PIRSF000126">
    <property type="entry name" value="11-beta-HSD1"/>
    <property type="match status" value="1"/>
</dbReference>
<evidence type="ECO:0000256" key="1">
    <source>
        <dbReference type="ARBA" id="ARBA00006484"/>
    </source>
</evidence>
<evidence type="ECO:0000313" key="6">
    <source>
        <dbReference type="Proteomes" id="UP000237797"/>
    </source>
</evidence>
<dbReference type="Proteomes" id="UP000237797">
    <property type="component" value="Unassembled WGS sequence"/>
</dbReference>
<organism evidence="5 6">
    <name type="scientific">Planifilum fimeticola</name>
    <dbReference type="NCBI Taxonomy" id="201975"/>
    <lineage>
        <taxon>Bacteria</taxon>
        <taxon>Bacillati</taxon>
        <taxon>Bacillota</taxon>
        <taxon>Bacilli</taxon>
        <taxon>Bacillales</taxon>
        <taxon>Thermoactinomycetaceae</taxon>
        <taxon>Planifilum</taxon>
    </lineage>
</organism>
<evidence type="ECO:0000259" key="4">
    <source>
        <dbReference type="SMART" id="SM00822"/>
    </source>
</evidence>
<dbReference type="PRINTS" id="PR00080">
    <property type="entry name" value="SDRFAMILY"/>
</dbReference>
<dbReference type="EMBL" id="PVNE01000021">
    <property type="protein sequence ID" value="PRX39693.1"/>
    <property type="molecule type" value="Genomic_DNA"/>
</dbReference>
<feature type="domain" description="Ketoreductase" evidence="4">
    <location>
        <begin position="7"/>
        <end position="190"/>
    </location>
</feature>
<dbReference type="Pfam" id="PF00106">
    <property type="entry name" value="adh_short"/>
    <property type="match status" value="1"/>
</dbReference>
<name>A0A2T0LCG0_9BACL</name>
<accession>A0A2T0LCG0</accession>
<comment type="similarity">
    <text evidence="1 3">Belongs to the short-chain dehydrogenases/reductases (SDR) family.</text>
</comment>
<dbReference type="Gene3D" id="3.40.50.720">
    <property type="entry name" value="NAD(P)-binding Rossmann-like Domain"/>
    <property type="match status" value="1"/>
</dbReference>
<dbReference type="PANTHER" id="PTHR44196">
    <property type="entry name" value="DEHYDROGENASE/REDUCTASE SDR FAMILY MEMBER 7B"/>
    <property type="match status" value="1"/>
</dbReference>
<dbReference type="SUPFAM" id="SSF51735">
    <property type="entry name" value="NAD(P)-binding Rossmann-fold domains"/>
    <property type="match status" value="1"/>
</dbReference>
<sequence length="268" mass="29218">MDRYNGKVALVTGASTGIGAELAKRFAEGGFDLVLVARSRDKLERLAEEVRERFGISVRIVVKDLSDPAACGDLIREMEEAGVEVHALVNNAGIGVYGPFIGTDWEREREMIRLNMEALTRLTKAFLPGMLRRGEGKILNVASTAAFQPGPLMAVYYASKAYVLSFTEAIAEELRGTGVTVTALCPGPTRTEFGARAGFGTSKLFQRGEMDAETVAREGYRGLMSGRRVVIPGLSNRMLVGSVRFLPRGLITRIMKRIQKTREGKGGE</sequence>
<proteinExistence type="inferred from homology"/>
<dbReference type="InterPro" id="IPR002347">
    <property type="entry name" value="SDR_fam"/>
</dbReference>
<reference evidence="5 6" key="1">
    <citation type="submission" date="2018-03" db="EMBL/GenBank/DDBJ databases">
        <title>Genomic Encyclopedia of Archaeal and Bacterial Type Strains, Phase II (KMG-II): from individual species to whole genera.</title>
        <authorList>
            <person name="Goeker M."/>
        </authorList>
    </citation>
    <scope>NUCLEOTIDE SEQUENCE [LARGE SCALE GENOMIC DNA]</scope>
    <source>
        <strain evidence="5 6">DSM 44946</strain>
    </source>
</reference>
<dbReference type="GO" id="GO:0016491">
    <property type="term" value="F:oxidoreductase activity"/>
    <property type="evidence" value="ECO:0007669"/>
    <property type="project" value="UniProtKB-KW"/>
</dbReference>
<dbReference type="RefSeq" id="WP_106345873.1">
    <property type="nucleotide sequence ID" value="NZ_PVNE01000021.1"/>
</dbReference>
<dbReference type="InterPro" id="IPR057326">
    <property type="entry name" value="KR_dom"/>
</dbReference>
<dbReference type="PANTHER" id="PTHR44196:SF2">
    <property type="entry name" value="SHORT-CHAIN DEHYDROGENASE-RELATED"/>
    <property type="match status" value="1"/>
</dbReference>
<dbReference type="InterPro" id="IPR036291">
    <property type="entry name" value="NAD(P)-bd_dom_sf"/>
</dbReference>
<evidence type="ECO:0000256" key="2">
    <source>
        <dbReference type="ARBA" id="ARBA00023002"/>
    </source>
</evidence>
<protein>
    <recommendedName>
        <fullName evidence="4">Ketoreductase domain-containing protein</fullName>
    </recommendedName>
</protein>
<comment type="caution">
    <text evidence="5">The sequence shown here is derived from an EMBL/GenBank/DDBJ whole genome shotgun (WGS) entry which is preliminary data.</text>
</comment>
<evidence type="ECO:0000313" key="5">
    <source>
        <dbReference type="EMBL" id="PRX39693.1"/>
    </source>
</evidence>
<gene>
    <name evidence="5" type="ORF">CLV97_12120</name>
</gene>
<dbReference type="GO" id="GO:0016020">
    <property type="term" value="C:membrane"/>
    <property type="evidence" value="ECO:0007669"/>
    <property type="project" value="TreeGrafter"/>
</dbReference>
<dbReference type="SMART" id="SM00822">
    <property type="entry name" value="PKS_KR"/>
    <property type="match status" value="1"/>
</dbReference>
<dbReference type="PRINTS" id="PR00081">
    <property type="entry name" value="GDHRDH"/>
</dbReference>
<dbReference type="AlphaFoldDB" id="A0A2T0LCG0"/>
<keyword evidence="6" id="KW-1185">Reference proteome</keyword>
<evidence type="ECO:0000256" key="3">
    <source>
        <dbReference type="RuleBase" id="RU000363"/>
    </source>
</evidence>
<dbReference type="CDD" id="cd05233">
    <property type="entry name" value="SDR_c"/>
    <property type="match status" value="1"/>
</dbReference>